<feature type="transmembrane region" description="Helical" evidence="1">
    <location>
        <begin position="12"/>
        <end position="37"/>
    </location>
</feature>
<dbReference type="PROSITE" id="PS50924">
    <property type="entry name" value="MHYT"/>
    <property type="match status" value="1"/>
</dbReference>
<comment type="caution">
    <text evidence="3">The sequence shown here is derived from an EMBL/GenBank/DDBJ whole genome shotgun (WGS) entry which is preliminary data.</text>
</comment>
<feature type="transmembrane region" description="Helical" evidence="1">
    <location>
        <begin position="147"/>
        <end position="170"/>
    </location>
</feature>
<keyword evidence="1" id="KW-0812">Transmembrane</keyword>
<dbReference type="PATRIC" id="fig|59750.3.peg.2146"/>
<feature type="transmembrane region" description="Helical" evidence="1">
    <location>
        <begin position="217"/>
        <end position="239"/>
    </location>
</feature>
<sequence length="262" mass="27968">MNHHHVHHFDMGLWLLFLAYIVSVTGSVVGLACTRCGARAATERDRLRWLLMAAIAIGGVGIWLMHFIAMLGFAIPNSVVRYHLGWTVASAVLAIAAVFAGLVTIGRTFDLRRLIAGGVITGLAVALMHYTGMWAMQIQGTIAYDKFLVALSFLIAVVAATAALWFTLVLKSPVLRFAAGLVMGVAVVGMHYTGMAAVRVTVDRTVPVPGGPEAFSFLFPVFVIGLLALVIPITAIMLASDRNTDDTDAEARAVAATGGRHR</sequence>
<organism evidence="3 5">
    <name type="scientific">Mycolicibacterium wolinskyi</name>
    <dbReference type="NCBI Taxonomy" id="59750"/>
    <lineage>
        <taxon>Bacteria</taxon>
        <taxon>Bacillati</taxon>
        <taxon>Actinomycetota</taxon>
        <taxon>Actinomycetes</taxon>
        <taxon>Mycobacteriales</taxon>
        <taxon>Mycobacteriaceae</taxon>
        <taxon>Mycolicibacterium</taxon>
    </lineage>
</organism>
<dbReference type="STRING" id="59750.AWC31_24215"/>
<feature type="transmembrane region" description="Helical" evidence="1">
    <location>
        <begin position="82"/>
        <end position="102"/>
    </location>
</feature>
<dbReference type="PANTHER" id="PTHR35152:SF1">
    <property type="entry name" value="DOMAIN SIGNALLING PROTEIN, PUTATIVE (AFU_ORTHOLOGUE AFUA_5G11310)-RELATED"/>
    <property type="match status" value="1"/>
</dbReference>
<keyword evidence="5" id="KW-1185">Reference proteome</keyword>
<name>A0A132PHV9_9MYCO</name>
<dbReference type="RefSeq" id="WP_067853503.1">
    <property type="nucleotide sequence ID" value="NZ_JACKUA010000019.1"/>
</dbReference>
<reference evidence="4" key="2">
    <citation type="submission" date="2016-01" db="EMBL/GenBank/DDBJ databases">
        <title>The new phylogeny of the genus Mycobacterium.</title>
        <authorList>
            <person name="Tarcisio F."/>
            <person name="Conor M."/>
            <person name="Antonella G."/>
            <person name="Elisabetta G."/>
            <person name="Giulia F.S."/>
            <person name="Sara T."/>
            <person name="Anna F."/>
            <person name="Clotilde B."/>
            <person name="Roberto B."/>
            <person name="Veronica D.S."/>
            <person name="Fabio R."/>
            <person name="Monica P."/>
            <person name="Olivier J."/>
            <person name="Enrico T."/>
            <person name="Nicola S."/>
        </authorList>
    </citation>
    <scope>NUCLEOTIDE SEQUENCE [LARGE SCALE GENOMIC DNA]</scope>
    <source>
        <strain evidence="4">ATCC 700010</strain>
    </source>
</reference>
<evidence type="ECO:0000313" key="5">
    <source>
        <dbReference type="Proteomes" id="UP000070612"/>
    </source>
</evidence>
<gene>
    <name evidence="3" type="ORF">AFM11_23940</name>
    <name evidence="4" type="ORF">AWC31_24215</name>
</gene>
<dbReference type="OrthoDB" id="3763366at2"/>
<keyword evidence="1" id="KW-0472">Membrane</keyword>
<dbReference type="Pfam" id="PF03707">
    <property type="entry name" value="MHYT"/>
    <property type="match status" value="2"/>
</dbReference>
<dbReference type="Proteomes" id="UP000193964">
    <property type="component" value="Unassembled WGS sequence"/>
</dbReference>
<keyword evidence="1" id="KW-1133">Transmembrane helix</keyword>
<dbReference type="InterPro" id="IPR005330">
    <property type="entry name" value="MHYT_dom"/>
</dbReference>
<dbReference type="GO" id="GO:0016020">
    <property type="term" value="C:membrane"/>
    <property type="evidence" value="ECO:0007669"/>
    <property type="project" value="UniProtKB-UniRule"/>
</dbReference>
<proteinExistence type="predicted"/>
<evidence type="ECO:0000313" key="3">
    <source>
        <dbReference type="EMBL" id="KWX21592.1"/>
    </source>
</evidence>
<feature type="transmembrane region" description="Helical" evidence="1">
    <location>
        <begin position="114"/>
        <end position="135"/>
    </location>
</feature>
<feature type="domain" description="MHYT" evidence="2">
    <location>
        <begin position="11"/>
        <end position="201"/>
    </location>
</feature>
<feature type="transmembrane region" description="Helical" evidence="1">
    <location>
        <begin position="177"/>
        <end position="197"/>
    </location>
</feature>
<dbReference type="EMBL" id="LQQA01000013">
    <property type="protein sequence ID" value="ORX15655.1"/>
    <property type="molecule type" value="Genomic_DNA"/>
</dbReference>
<reference evidence="3 5" key="1">
    <citation type="submission" date="2015-07" db="EMBL/GenBank/DDBJ databases">
        <title>A draft genome sequence of Mycobacterium wolinskyi.</title>
        <authorList>
            <person name="de Man T.J."/>
            <person name="Perry K.A."/>
            <person name="Coulliette A.D."/>
            <person name="Jensen B."/>
            <person name="Toney N.C."/>
            <person name="Limbago B.M."/>
            <person name="Noble-Wang J."/>
        </authorList>
    </citation>
    <scope>NUCLEOTIDE SEQUENCE [LARGE SCALE GENOMIC DNA]</scope>
    <source>
        <strain evidence="3 5">CDC_01</strain>
    </source>
</reference>
<evidence type="ECO:0000313" key="4">
    <source>
        <dbReference type="EMBL" id="ORX15655.1"/>
    </source>
</evidence>
<dbReference type="EMBL" id="LGTW01000018">
    <property type="protein sequence ID" value="KWX21592.1"/>
    <property type="molecule type" value="Genomic_DNA"/>
</dbReference>
<dbReference type="Proteomes" id="UP000070612">
    <property type="component" value="Unassembled WGS sequence"/>
</dbReference>
<dbReference type="PANTHER" id="PTHR35152">
    <property type="entry name" value="DOMAIN SIGNALLING PROTEIN, PUTATIVE (AFU_ORTHOLOGUE AFUA_5G11310)-RELATED"/>
    <property type="match status" value="1"/>
</dbReference>
<evidence type="ECO:0000259" key="2">
    <source>
        <dbReference type="PROSITE" id="PS50924"/>
    </source>
</evidence>
<protein>
    <submittedName>
        <fullName evidence="3">Signal protein</fullName>
    </submittedName>
</protein>
<evidence type="ECO:0000256" key="1">
    <source>
        <dbReference type="PROSITE-ProRule" id="PRU00244"/>
    </source>
</evidence>
<accession>A0A132PHV9</accession>
<feature type="transmembrane region" description="Helical" evidence="1">
    <location>
        <begin position="49"/>
        <end position="76"/>
    </location>
</feature>
<dbReference type="AlphaFoldDB" id="A0A132PHV9"/>